<dbReference type="Proteomes" id="UP001066276">
    <property type="component" value="Chromosome 6"/>
</dbReference>
<organism evidence="1 2">
    <name type="scientific">Pleurodeles waltl</name>
    <name type="common">Iberian ribbed newt</name>
    <dbReference type="NCBI Taxonomy" id="8319"/>
    <lineage>
        <taxon>Eukaryota</taxon>
        <taxon>Metazoa</taxon>
        <taxon>Chordata</taxon>
        <taxon>Craniata</taxon>
        <taxon>Vertebrata</taxon>
        <taxon>Euteleostomi</taxon>
        <taxon>Amphibia</taxon>
        <taxon>Batrachia</taxon>
        <taxon>Caudata</taxon>
        <taxon>Salamandroidea</taxon>
        <taxon>Salamandridae</taxon>
        <taxon>Pleurodelinae</taxon>
        <taxon>Pleurodeles</taxon>
    </lineage>
</organism>
<evidence type="ECO:0000313" key="2">
    <source>
        <dbReference type="Proteomes" id="UP001066276"/>
    </source>
</evidence>
<dbReference type="EMBL" id="JANPWB010000010">
    <property type="protein sequence ID" value="KAJ1145870.1"/>
    <property type="molecule type" value="Genomic_DNA"/>
</dbReference>
<reference evidence="1" key="1">
    <citation type="journal article" date="2022" name="bioRxiv">
        <title>Sequencing and chromosome-scale assembly of the giantPleurodeles waltlgenome.</title>
        <authorList>
            <person name="Brown T."/>
            <person name="Elewa A."/>
            <person name="Iarovenko S."/>
            <person name="Subramanian E."/>
            <person name="Araus A.J."/>
            <person name="Petzold A."/>
            <person name="Susuki M."/>
            <person name="Suzuki K.-i.T."/>
            <person name="Hayashi T."/>
            <person name="Toyoda A."/>
            <person name="Oliveira C."/>
            <person name="Osipova E."/>
            <person name="Leigh N.D."/>
            <person name="Simon A."/>
            <person name="Yun M.H."/>
        </authorList>
    </citation>
    <scope>NUCLEOTIDE SEQUENCE</scope>
    <source>
        <strain evidence="1">20211129_DDA</strain>
        <tissue evidence="1">Liver</tissue>
    </source>
</reference>
<sequence length="136" mass="14289">MFRDARLRSFLCDSNLIKLGDWFMDGRLISSEAVIEEGRDSALHRLYVMRIGSRIGSRPRTSACRGLPGRDPAFLLSPAACPGVGAAGVGTLHLFLSPGGTGGCRGPPPVKSAWMVPGSAGRVLLTVLGKGAEVPD</sequence>
<proteinExistence type="predicted"/>
<keyword evidence="2" id="KW-1185">Reference proteome</keyword>
<gene>
    <name evidence="1" type="ORF">NDU88_012153</name>
</gene>
<protein>
    <submittedName>
        <fullName evidence="1">Uncharacterized protein</fullName>
    </submittedName>
</protein>
<dbReference type="AlphaFoldDB" id="A0AAV7R335"/>
<accession>A0AAV7R335</accession>
<evidence type="ECO:0000313" key="1">
    <source>
        <dbReference type="EMBL" id="KAJ1145870.1"/>
    </source>
</evidence>
<comment type="caution">
    <text evidence="1">The sequence shown here is derived from an EMBL/GenBank/DDBJ whole genome shotgun (WGS) entry which is preliminary data.</text>
</comment>
<name>A0AAV7R335_PLEWA</name>